<proteinExistence type="inferred from homology"/>
<dbReference type="PANTHER" id="PTHR38039:SF1">
    <property type="entry name" value="TOXIN YOEB"/>
    <property type="match status" value="1"/>
</dbReference>
<dbReference type="GO" id="GO:0004519">
    <property type="term" value="F:endonuclease activity"/>
    <property type="evidence" value="ECO:0007669"/>
    <property type="project" value="UniProtKB-KW"/>
</dbReference>
<protein>
    <recommendedName>
        <fullName evidence="7">Endoribonuclease YoeB</fullName>
    </recommendedName>
    <alternativeName>
        <fullName evidence="6">Putative mRNA interferase YoeB</fullName>
    </alternativeName>
</protein>
<dbReference type="NCBIfam" id="TIGR02116">
    <property type="entry name" value="toxin_Txe_YoeB"/>
    <property type="match status" value="1"/>
</dbReference>
<reference evidence="8" key="1">
    <citation type="journal article" date="2020" name="Appl. Environ. Microbiol.">
        <title>Medium-Chain Fatty Acid Synthesis by 'Candidatus Weimeria bifida' gen. nov., sp. nov., and 'Candidatus Pseudoramibacter fermentans' sp. nov.</title>
        <authorList>
            <person name="Scarborough M.J."/>
            <person name="Myers K.S."/>
            <person name="Donohue T.J."/>
            <person name="Noguera D.R."/>
        </authorList>
    </citation>
    <scope>NUCLEOTIDE SEQUENCE</scope>
    <source>
        <strain evidence="8">LCO1.1</strain>
    </source>
</reference>
<comment type="caution">
    <text evidence="8">The sequence shown here is derived from an EMBL/GenBank/DDBJ whole genome shotgun (WGS) entry which is preliminary data.</text>
</comment>
<evidence type="ECO:0000256" key="7">
    <source>
        <dbReference type="ARBA" id="ARBA00050056"/>
    </source>
</evidence>
<gene>
    <name evidence="8" type="ORF">FRC54_05245</name>
</gene>
<dbReference type="InterPro" id="IPR009614">
    <property type="entry name" value="YoeB_toxin"/>
</dbReference>
<dbReference type="Pfam" id="PF06769">
    <property type="entry name" value="YoeB_toxin"/>
    <property type="match status" value="1"/>
</dbReference>
<dbReference type="PANTHER" id="PTHR38039">
    <property type="entry name" value="TOXIN YOEB"/>
    <property type="match status" value="1"/>
</dbReference>
<keyword evidence="3" id="KW-0540">Nuclease</keyword>
<dbReference type="GO" id="GO:0006401">
    <property type="term" value="P:RNA catabolic process"/>
    <property type="evidence" value="ECO:0007669"/>
    <property type="project" value="InterPro"/>
</dbReference>
<name>A0A6N7IZY6_9FIRM</name>
<keyword evidence="5" id="KW-0378">Hydrolase</keyword>
<evidence type="ECO:0000256" key="6">
    <source>
        <dbReference type="ARBA" id="ARBA00030388"/>
    </source>
</evidence>
<evidence type="ECO:0000256" key="5">
    <source>
        <dbReference type="ARBA" id="ARBA00022801"/>
    </source>
</evidence>
<evidence type="ECO:0000313" key="8">
    <source>
        <dbReference type="EMBL" id="MQN01332.1"/>
    </source>
</evidence>
<keyword evidence="4" id="KW-0255">Endonuclease</keyword>
<dbReference type="AlphaFoldDB" id="A0A6N7IZY6"/>
<organism evidence="8 9">
    <name type="scientific">Candidatus Weimeria bifida</name>
    <dbReference type="NCBI Taxonomy" id="2599074"/>
    <lineage>
        <taxon>Bacteria</taxon>
        <taxon>Bacillati</taxon>
        <taxon>Bacillota</taxon>
        <taxon>Clostridia</taxon>
        <taxon>Lachnospirales</taxon>
        <taxon>Lachnospiraceae</taxon>
        <taxon>Candidatus Weimeria</taxon>
    </lineage>
</organism>
<comment type="similarity">
    <text evidence="1">Belongs to the YoeB family.</text>
</comment>
<dbReference type="Gene3D" id="3.30.2310.20">
    <property type="entry name" value="RelE-like"/>
    <property type="match status" value="1"/>
</dbReference>
<dbReference type="InterPro" id="IPR035093">
    <property type="entry name" value="RelE/ParE_toxin_dom_sf"/>
</dbReference>
<accession>A0A6N7IZY6</accession>
<keyword evidence="2" id="KW-1277">Toxin-antitoxin system</keyword>
<dbReference type="EMBL" id="VOGC01000004">
    <property type="protein sequence ID" value="MQN01332.1"/>
    <property type="molecule type" value="Genomic_DNA"/>
</dbReference>
<dbReference type="SUPFAM" id="SSF143011">
    <property type="entry name" value="RelE-like"/>
    <property type="match status" value="1"/>
</dbReference>
<dbReference type="Proteomes" id="UP000460257">
    <property type="component" value="Unassembled WGS sequence"/>
</dbReference>
<dbReference type="GO" id="GO:0016787">
    <property type="term" value="F:hydrolase activity"/>
    <property type="evidence" value="ECO:0007669"/>
    <property type="project" value="UniProtKB-KW"/>
</dbReference>
<evidence type="ECO:0000256" key="3">
    <source>
        <dbReference type="ARBA" id="ARBA00022722"/>
    </source>
</evidence>
<evidence type="ECO:0000313" key="9">
    <source>
        <dbReference type="Proteomes" id="UP000460257"/>
    </source>
</evidence>
<keyword evidence="9" id="KW-1185">Reference proteome</keyword>
<sequence>MRELLWSVGAWDDYLELQTDKAALKKINKLLKDVMRNGYQASYGKVEMLKGNFRGYASVRIDHKNRLIFKADDVTIYIAQCGGHYDDE</sequence>
<evidence type="ECO:0000256" key="4">
    <source>
        <dbReference type="ARBA" id="ARBA00022759"/>
    </source>
</evidence>
<evidence type="ECO:0000256" key="1">
    <source>
        <dbReference type="ARBA" id="ARBA00008172"/>
    </source>
</evidence>
<evidence type="ECO:0000256" key="2">
    <source>
        <dbReference type="ARBA" id="ARBA00022649"/>
    </source>
</evidence>